<dbReference type="Proteomes" id="UP000466345">
    <property type="component" value="Unassembled WGS sequence"/>
</dbReference>
<evidence type="ECO:0000313" key="11">
    <source>
        <dbReference type="Proteomes" id="UP000466345"/>
    </source>
</evidence>
<evidence type="ECO:0000256" key="5">
    <source>
        <dbReference type="ARBA" id="ARBA00022989"/>
    </source>
</evidence>
<feature type="compositionally biased region" description="Basic residues" evidence="7">
    <location>
        <begin position="428"/>
        <end position="438"/>
    </location>
</feature>
<dbReference type="PROSITE" id="PS50850">
    <property type="entry name" value="MFS"/>
    <property type="match status" value="1"/>
</dbReference>
<keyword evidence="5 8" id="KW-1133">Transmembrane helix</keyword>
<feature type="transmembrane region" description="Helical" evidence="8">
    <location>
        <begin position="157"/>
        <end position="180"/>
    </location>
</feature>
<dbReference type="GO" id="GO:0022857">
    <property type="term" value="F:transmembrane transporter activity"/>
    <property type="evidence" value="ECO:0007669"/>
    <property type="project" value="InterPro"/>
</dbReference>
<dbReference type="EMBL" id="WEGJ01000012">
    <property type="protein sequence ID" value="MQY13365.1"/>
    <property type="molecule type" value="Genomic_DNA"/>
</dbReference>
<evidence type="ECO:0000256" key="4">
    <source>
        <dbReference type="ARBA" id="ARBA00022692"/>
    </source>
</evidence>
<dbReference type="Pfam" id="PF07690">
    <property type="entry name" value="MFS_1"/>
    <property type="match status" value="1"/>
</dbReference>
<reference evidence="10 11" key="1">
    <citation type="submission" date="2019-10" db="EMBL/GenBank/DDBJ databases">
        <title>Streptomyces smaragdinus sp. nov. and Streptomyces fabii sp. nov., isolated from the gut of fungus growing-termite Macrotermes natalensis.</title>
        <authorList>
            <person name="Schwitalla J."/>
            <person name="Benndorf R."/>
            <person name="Martin K."/>
            <person name="De Beer W."/>
            <person name="Kaster A.-K."/>
            <person name="Vollmers J."/>
            <person name="Poulsen M."/>
            <person name="Beemelmanns C."/>
        </authorList>
    </citation>
    <scope>NUCLEOTIDE SEQUENCE [LARGE SCALE GENOMIC DNA]</scope>
    <source>
        <strain evidence="10 11">RB5</strain>
    </source>
</reference>
<comment type="subcellular location">
    <subcellularLocation>
        <location evidence="1">Cell membrane</location>
        <topology evidence="1">Multi-pass membrane protein</topology>
    </subcellularLocation>
</comment>
<keyword evidence="6 8" id="KW-0472">Membrane</keyword>
<dbReference type="PANTHER" id="PTHR23517">
    <property type="entry name" value="RESISTANCE PROTEIN MDTM, PUTATIVE-RELATED-RELATED"/>
    <property type="match status" value="1"/>
</dbReference>
<sequence>MPRTVWLLVAARTVNQLGTFSISFLTVLVSTRFGVGPAVAGLVSAAFGLATIPSRLVGGRLADSLGPRRTIALGLGASAVAQLGLAAADSLTAALCWAVVLGLVFELYEPPSQALIADAVSPGLRVRAYGLLNAALAAGGVGAGLLAAGLGRWDLRWLFVADAATCLLCGAALYAVLPADRPRAEDTASRPDARPWRDRRLLLLLAFGTAFALIYLQVLTVLPLALGERGREPADAGLLFTASAVALIAAQPLLRLPRVAALSAPAALTAGHVLMAAALAGYATPAPLPVLLTSAALWGVGQLLVMGRAFALVADLAPPGATGRYLAVYGTSWGIAGIAAPVTGTQLLEHAGPGPLWTVTAALCLVLAAGQRLLKSAPARPAPAAEAPPPHSAALSRGTTPGPPAELNDPAPAKEAPPPHSGTAPQPHPHRPPARPTG</sequence>
<name>A0A7K0CIQ0_9ACTN</name>
<feature type="region of interest" description="Disordered" evidence="7">
    <location>
        <begin position="379"/>
        <end position="438"/>
    </location>
</feature>
<feature type="transmembrane region" description="Helical" evidence="8">
    <location>
        <begin position="261"/>
        <end position="283"/>
    </location>
</feature>
<dbReference type="InterPro" id="IPR020846">
    <property type="entry name" value="MFS_dom"/>
</dbReference>
<dbReference type="RefSeq" id="WP_323378053.1">
    <property type="nucleotide sequence ID" value="NZ_WEGJ01000012.1"/>
</dbReference>
<dbReference type="PANTHER" id="PTHR23517:SF2">
    <property type="entry name" value="MULTIDRUG RESISTANCE PROTEIN MDTH"/>
    <property type="match status" value="1"/>
</dbReference>
<feature type="transmembrane region" description="Helical" evidence="8">
    <location>
        <begin position="356"/>
        <end position="374"/>
    </location>
</feature>
<comment type="caution">
    <text evidence="10">The sequence shown here is derived from an EMBL/GenBank/DDBJ whole genome shotgun (WGS) entry which is preliminary data.</text>
</comment>
<feature type="transmembrane region" description="Helical" evidence="8">
    <location>
        <begin position="40"/>
        <end position="58"/>
    </location>
</feature>
<feature type="transmembrane region" description="Helical" evidence="8">
    <location>
        <begin position="326"/>
        <end position="344"/>
    </location>
</feature>
<feature type="domain" description="Major facilitator superfamily (MFS) profile" evidence="9">
    <location>
        <begin position="4"/>
        <end position="379"/>
    </location>
</feature>
<evidence type="ECO:0000313" key="10">
    <source>
        <dbReference type="EMBL" id="MQY13365.1"/>
    </source>
</evidence>
<feature type="transmembrane region" description="Helical" evidence="8">
    <location>
        <begin position="129"/>
        <end position="151"/>
    </location>
</feature>
<accession>A0A7K0CIQ0</accession>
<evidence type="ECO:0000259" key="9">
    <source>
        <dbReference type="PROSITE" id="PS50850"/>
    </source>
</evidence>
<keyword evidence="2" id="KW-0813">Transport</keyword>
<protein>
    <submittedName>
        <fullName evidence="10">Multidrug resistance protein MdtH</fullName>
    </submittedName>
</protein>
<dbReference type="InterPro" id="IPR036259">
    <property type="entry name" value="MFS_trans_sf"/>
</dbReference>
<dbReference type="Gene3D" id="1.20.1250.20">
    <property type="entry name" value="MFS general substrate transporter like domains"/>
    <property type="match status" value="1"/>
</dbReference>
<gene>
    <name evidence="10" type="primary">mdtH</name>
    <name evidence="10" type="ORF">SRB5_35130</name>
</gene>
<evidence type="ECO:0000256" key="2">
    <source>
        <dbReference type="ARBA" id="ARBA00022448"/>
    </source>
</evidence>
<evidence type="ECO:0000256" key="7">
    <source>
        <dbReference type="SAM" id="MobiDB-lite"/>
    </source>
</evidence>
<feature type="transmembrane region" description="Helical" evidence="8">
    <location>
        <begin position="236"/>
        <end position="254"/>
    </location>
</feature>
<evidence type="ECO:0000256" key="6">
    <source>
        <dbReference type="ARBA" id="ARBA00023136"/>
    </source>
</evidence>
<dbReference type="SUPFAM" id="SSF103473">
    <property type="entry name" value="MFS general substrate transporter"/>
    <property type="match status" value="1"/>
</dbReference>
<keyword evidence="3" id="KW-1003">Cell membrane</keyword>
<feature type="transmembrane region" description="Helical" evidence="8">
    <location>
        <begin position="295"/>
        <end position="314"/>
    </location>
</feature>
<evidence type="ECO:0000256" key="3">
    <source>
        <dbReference type="ARBA" id="ARBA00022475"/>
    </source>
</evidence>
<dbReference type="InterPro" id="IPR050171">
    <property type="entry name" value="MFS_Transporters"/>
</dbReference>
<feature type="transmembrane region" description="Helical" evidence="8">
    <location>
        <begin position="201"/>
        <end position="224"/>
    </location>
</feature>
<proteinExistence type="predicted"/>
<evidence type="ECO:0000256" key="8">
    <source>
        <dbReference type="SAM" id="Phobius"/>
    </source>
</evidence>
<evidence type="ECO:0000256" key="1">
    <source>
        <dbReference type="ARBA" id="ARBA00004651"/>
    </source>
</evidence>
<dbReference type="GO" id="GO:0005886">
    <property type="term" value="C:plasma membrane"/>
    <property type="evidence" value="ECO:0007669"/>
    <property type="project" value="UniProtKB-SubCell"/>
</dbReference>
<dbReference type="AlphaFoldDB" id="A0A7K0CIQ0"/>
<keyword evidence="11" id="KW-1185">Reference proteome</keyword>
<dbReference type="InterPro" id="IPR011701">
    <property type="entry name" value="MFS"/>
</dbReference>
<keyword evidence="4 8" id="KW-0812">Transmembrane</keyword>
<organism evidence="10 11">
    <name type="scientific">Streptomyces smaragdinus</name>
    <dbReference type="NCBI Taxonomy" id="2585196"/>
    <lineage>
        <taxon>Bacteria</taxon>
        <taxon>Bacillati</taxon>
        <taxon>Actinomycetota</taxon>
        <taxon>Actinomycetes</taxon>
        <taxon>Kitasatosporales</taxon>
        <taxon>Streptomycetaceae</taxon>
        <taxon>Streptomyces</taxon>
    </lineage>
</organism>